<feature type="transmembrane region" description="Helical" evidence="2">
    <location>
        <begin position="494"/>
        <end position="514"/>
    </location>
</feature>
<reference evidence="3 4" key="1">
    <citation type="journal article" date="2019" name="Nat. Med.">
        <title>A library of human gut bacterial isolates paired with longitudinal multiomics data enables mechanistic microbiome research.</title>
        <authorList>
            <person name="Poyet M."/>
            <person name="Groussin M."/>
            <person name="Gibbons S.M."/>
            <person name="Avila-Pacheco J."/>
            <person name="Jiang X."/>
            <person name="Kearney S.M."/>
            <person name="Perrotta A.R."/>
            <person name="Berdy B."/>
            <person name="Zhao S."/>
            <person name="Lieberman T.D."/>
            <person name="Swanson P.K."/>
            <person name="Smith M."/>
            <person name="Roesemann S."/>
            <person name="Alexander J.E."/>
            <person name="Rich S.A."/>
            <person name="Livny J."/>
            <person name="Vlamakis H."/>
            <person name="Clish C."/>
            <person name="Bullock K."/>
            <person name="Deik A."/>
            <person name="Scott J."/>
            <person name="Pierce K.A."/>
            <person name="Xavier R.J."/>
            <person name="Alm E.J."/>
        </authorList>
    </citation>
    <scope>NUCLEOTIDE SEQUENCE [LARGE SCALE GENOMIC DNA]</scope>
    <source>
        <strain evidence="3 4">BIOML-A266</strain>
    </source>
</reference>
<proteinExistence type="predicted"/>
<keyword evidence="2" id="KW-0472">Membrane</keyword>
<keyword evidence="2" id="KW-0812">Transmembrane</keyword>
<accession>A0A5B3H3W2</accession>
<feature type="transmembrane region" description="Helical" evidence="2">
    <location>
        <begin position="526"/>
        <end position="548"/>
    </location>
</feature>
<name>A0A5B3H3W2_9BACT</name>
<feature type="coiled-coil region" evidence="1">
    <location>
        <begin position="449"/>
        <end position="492"/>
    </location>
</feature>
<dbReference type="RefSeq" id="WP_018696402.1">
    <property type="nucleotide sequence ID" value="NZ_AP025562.1"/>
</dbReference>
<dbReference type="EMBL" id="VVXH01000002">
    <property type="protein sequence ID" value="KAA2380406.1"/>
    <property type="molecule type" value="Genomic_DNA"/>
</dbReference>
<keyword evidence="1" id="KW-0175">Coiled coil</keyword>
<protein>
    <submittedName>
        <fullName evidence="3">Uncharacterized protein</fullName>
    </submittedName>
</protein>
<keyword evidence="2" id="KW-1133">Transmembrane helix</keyword>
<evidence type="ECO:0000256" key="1">
    <source>
        <dbReference type="SAM" id="Coils"/>
    </source>
</evidence>
<feature type="transmembrane region" description="Helical" evidence="2">
    <location>
        <begin position="555"/>
        <end position="574"/>
    </location>
</feature>
<dbReference type="Proteomes" id="UP000322940">
    <property type="component" value="Unassembled WGS sequence"/>
</dbReference>
<evidence type="ECO:0000256" key="2">
    <source>
        <dbReference type="SAM" id="Phobius"/>
    </source>
</evidence>
<evidence type="ECO:0000313" key="3">
    <source>
        <dbReference type="EMBL" id="KAA2380406.1"/>
    </source>
</evidence>
<gene>
    <name evidence="3" type="ORF">F2Y10_02890</name>
</gene>
<dbReference type="AlphaFoldDB" id="A0A5B3H3W2"/>
<sequence length="577" mass="67977">MSLFIKQARELYISTFSAANLKKYSEEDINIQLEGSARIDEYYKSVFILLSKAVLSGEYIFDPNYRKALDAFEADIAMEIGNIDTYFTQRFSDLSLGLKCILKHYVGFLINIEDKIKNSDEEFFFSAFKSDDKNINNEFLSDFISIVLKLASIDHFLIADNDNREILVILREELENRKKVENKDLKDIYSALLDKCNLLLVKMFYDPIIGRNYSLNFKKHSVDEIEFSESSLKETFNRYNFMFNSSFDKGLYKEQITKYQEKCISRHSKASELILLMKHYQKDNCSSRQVKNLLQSFDALYKSIYATKIKRKFDIVALNSIKNYLYNCKLSINLENPEYTIENLKTDLLEINDIQNETRIYNYFPYYKALTFLSKRTENTFATKSNRDSIQELLLFFDELLEKFKHNLKWCYRNRYYPFQLISNECVVQYKDTDISLFIASSFCRPINYNRLNSKLQDLELKRKFYDSQNELSKERETIIQIQDRISKKENKTFEYMGIFMAIITFLFASIPVFSSKTLSTQEALWNIGILGTILIIFLLILKVFQLLSDRNIKWIAIVMLILMLLGIIGYAISKIS</sequence>
<organism evidence="3 4">
    <name type="scientific">Alistipes onderdonkii</name>
    <dbReference type="NCBI Taxonomy" id="328813"/>
    <lineage>
        <taxon>Bacteria</taxon>
        <taxon>Pseudomonadati</taxon>
        <taxon>Bacteroidota</taxon>
        <taxon>Bacteroidia</taxon>
        <taxon>Bacteroidales</taxon>
        <taxon>Rikenellaceae</taxon>
        <taxon>Alistipes</taxon>
    </lineage>
</organism>
<evidence type="ECO:0000313" key="4">
    <source>
        <dbReference type="Proteomes" id="UP000322940"/>
    </source>
</evidence>
<comment type="caution">
    <text evidence="3">The sequence shown here is derived from an EMBL/GenBank/DDBJ whole genome shotgun (WGS) entry which is preliminary data.</text>
</comment>